<feature type="domain" description="C2H2-type" evidence="3">
    <location>
        <begin position="198"/>
        <end position="228"/>
    </location>
</feature>
<comment type="caution">
    <text evidence="4">The sequence shown here is derived from an EMBL/GenBank/DDBJ whole genome shotgun (WGS) entry which is preliminary data.</text>
</comment>
<reference evidence="4" key="2">
    <citation type="submission" date="2023-06" db="EMBL/GenBank/DDBJ databases">
        <authorList>
            <consortium name="Lawrence Berkeley National Laboratory"/>
            <person name="Haridas S."/>
            <person name="Hensen N."/>
            <person name="Bonometti L."/>
            <person name="Westerberg I."/>
            <person name="Brannstrom I.O."/>
            <person name="Guillou S."/>
            <person name="Cros-Aarteil S."/>
            <person name="Calhoun S."/>
            <person name="Kuo A."/>
            <person name="Mondo S."/>
            <person name="Pangilinan J."/>
            <person name="Riley R."/>
            <person name="LaButti K."/>
            <person name="Andreopoulos B."/>
            <person name="Lipzen A."/>
            <person name="Chen C."/>
            <person name="Yanf M."/>
            <person name="Daum C."/>
            <person name="Ng V."/>
            <person name="Clum A."/>
            <person name="Steindorff A."/>
            <person name="Ohm R."/>
            <person name="Martin F."/>
            <person name="Silar P."/>
            <person name="Natvig D."/>
            <person name="Lalanne C."/>
            <person name="Gautier V."/>
            <person name="Ament-velasquez S.L."/>
            <person name="Kruys A."/>
            <person name="Hutchinson M.I."/>
            <person name="Powell A.J."/>
            <person name="Barry K."/>
            <person name="Miller A.N."/>
            <person name="Grigoriev I.V."/>
            <person name="Debuchy R."/>
            <person name="Gladieux P."/>
            <person name="Thoren M.H."/>
            <person name="Johannesson H."/>
        </authorList>
    </citation>
    <scope>NUCLEOTIDE SEQUENCE</scope>
    <source>
        <strain evidence="4">CBS 232.78</strain>
    </source>
</reference>
<evidence type="ECO:0000256" key="1">
    <source>
        <dbReference type="PROSITE-ProRule" id="PRU00042"/>
    </source>
</evidence>
<sequence>MENQYNTAQTIPLAEWYKADESLRTIFPGLSDNGKTWASFLQAEIASATPHFLPIQGSFGYPPSISSSARTLVSPTVDRSPSGMEFSETSSLAGSIHSPSVFENDTLVTTPLAPAPILHQRGTPGHRLSPPHRVAKRTNRNATPAALSPLPSPNRKVSLKCPFCAELEAPSSKSAASFSRKADLKRHFKAFHNTNAQFLCPERSCGMSFDWESAFKNHMKYGHGNTRCDLKSAMVKLCSQLVFACGFTSCRQIFEADDCDDVEEVATNYFNHVANHFEDNFSHHRWSYSVRFRNLTRQSDVVSYWKNMKKGAGTQDLKWQPHTSTVVRKMLETRHLSNVELVVDWALRLGSTKPWCDPLSPMPKQMPPSLCLPIEKHCNRRGPVVQLASLPSPSQPELATIGTENELCEPLLTTMTHDFQSPARTTSRGIQGHLSFQPAVESESFASALGNSFLSLDEQSQVASVIDPTFVSSQPLQSWLCEGTNPSSLFVQSQFNPATSYTRDNQFLSPELRPATPAQKMLRPETYRPSSPRLSAFGSADTDMNDADDADHELYVDY</sequence>
<keyword evidence="1" id="KW-0479">Metal-binding</keyword>
<dbReference type="EMBL" id="JAULSW010000002">
    <property type="protein sequence ID" value="KAK3390584.1"/>
    <property type="molecule type" value="Genomic_DNA"/>
</dbReference>
<gene>
    <name evidence="4" type="ORF">B0H63DRAFT_519792</name>
</gene>
<protein>
    <recommendedName>
        <fullName evidence="3">C2H2-type domain-containing protein</fullName>
    </recommendedName>
</protein>
<name>A0AAE0NZI1_9PEZI</name>
<dbReference type="SUPFAM" id="SSF57667">
    <property type="entry name" value="beta-beta-alpha zinc fingers"/>
    <property type="match status" value="1"/>
</dbReference>
<reference evidence="4" key="1">
    <citation type="journal article" date="2023" name="Mol. Phylogenet. Evol.">
        <title>Genome-scale phylogeny and comparative genomics of the fungal order Sordariales.</title>
        <authorList>
            <person name="Hensen N."/>
            <person name="Bonometti L."/>
            <person name="Westerberg I."/>
            <person name="Brannstrom I.O."/>
            <person name="Guillou S."/>
            <person name="Cros-Aarteil S."/>
            <person name="Calhoun S."/>
            <person name="Haridas S."/>
            <person name="Kuo A."/>
            <person name="Mondo S."/>
            <person name="Pangilinan J."/>
            <person name="Riley R."/>
            <person name="LaButti K."/>
            <person name="Andreopoulos B."/>
            <person name="Lipzen A."/>
            <person name="Chen C."/>
            <person name="Yan M."/>
            <person name="Daum C."/>
            <person name="Ng V."/>
            <person name="Clum A."/>
            <person name="Steindorff A."/>
            <person name="Ohm R.A."/>
            <person name="Martin F."/>
            <person name="Silar P."/>
            <person name="Natvig D.O."/>
            <person name="Lalanne C."/>
            <person name="Gautier V."/>
            <person name="Ament-Velasquez S.L."/>
            <person name="Kruys A."/>
            <person name="Hutchinson M.I."/>
            <person name="Powell A.J."/>
            <person name="Barry K."/>
            <person name="Miller A.N."/>
            <person name="Grigoriev I.V."/>
            <person name="Debuchy R."/>
            <person name="Gladieux P."/>
            <person name="Hiltunen Thoren M."/>
            <person name="Johannesson H."/>
        </authorList>
    </citation>
    <scope>NUCLEOTIDE SEQUENCE</scope>
    <source>
        <strain evidence="4">CBS 232.78</strain>
    </source>
</reference>
<evidence type="ECO:0000256" key="2">
    <source>
        <dbReference type="SAM" id="MobiDB-lite"/>
    </source>
</evidence>
<feature type="region of interest" description="Disordered" evidence="2">
    <location>
        <begin position="512"/>
        <end position="558"/>
    </location>
</feature>
<proteinExistence type="predicted"/>
<evidence type="ECO:0000313" key="4">
    <source>
        <dbReference type="EMBL" id="KAK3390584.1"/>
    </source>
</evidence>
<dbReference type="PROSITE" id="PS50157">
    <property type="entry name" value="ZINC_FINGER_C2H2_2"/>
    <property type="match status" value="1"/>
</dbReference>
<dbReference type="PROSITE" id="PS00028">
    <property type="entry name" value="ZINC_FINGER_C2H2_1"/>
    <property type="match status" value="1"/>
</dbReference>
<organism evidence="4 5">
    <name type="scientific">Podospora didyma</name>
    <dbReference type="NCBI Taxonomy" id="330526"/>
    <lineage>
        <taxon>Eukaryota</taxon>
        <taxon>Fungi</taxon>
        <taxon>Dikarya</taxon>
        <taxon>Ascomycota</taxon>
        <taxon>Pezizomycotina</taxon>
        <taxon>Sordariomycetes</taxon>
        <taxon>Sordariomycetidae</taxon>
        <taxon>Sordariales</taxon>
        <taxon>Podosporaceae</taxon>
        <taxon>Podospora</taxon>
    </lineage>
</organism>
<dbReference type="Gene3D" id="3.30.160.60">
    <property type="entry name" value="Classic Zinc Finger"/>
    <property type="match status" value="1"/>
</dbReference>
<dbReference type="InterPro" id="IPR036236">
    <property type="entry name" value="Znf_C2H2_sf"/>
</dbReference>
<keyword evidence="5" id="KW-1185">Reference proteome</keyword>
<dbReference type="InterPro" id="IPR013087">
    <property type="entry name" value="Znf_C2H2_type"/>
</dbReference>
<dbReference type="GO" id="GO:0008270">
    <property type="term" value="F:zinc ion binding"/>
    <property type="evidence" value="ECO:0007669"/>
    <property type="project" value="UniProtKB-KW"/>
</dbReference>
<dbReference type="AlphaFoldDB" id="A0AAE0NZI1"/>
<evidence type="ECO:0000259" key="3">
    <source>
        <dbReference type="PROSITE" id="PS50157"/>
    </source>
</evidence>
<dbReference type="Proteomes" id="UP001285441">
    <property type="component" value="Unassembled WGS sequence"/>
</dbReference>
<keyword evidence="1" id="KW-0863">Zinc-finger</keyword>
<dbReference type="SMART" id="SM00355">
    <property type="entry name" value="ZnF_C2H2"/>
    <property type="match status" value="2"/>
</dbReference>
<evidence type="ECO:0000313" key="5">
    <source>
        <dbReference type="Proteomes" id="UP001285441"/>
    </source>
</evidence>
<keyword evidence="1" id="KW-0862">Zinc</keyword>
<accession>A0AAE0NZI1</accession>